<dbReference type="CDD" id="cd01998">
    <property type="entry name" value="MnmA_TRMU-like"/>
    <property type="match status" value="1"/>
</dbReference>
<evidence type="ECO:0000259" key="11">
    <source>
        <dbReference type="Pfam" id="PF20259"/>
    </source>
</evidence>
<dbReference type="EMBL" id="MFFT01000005">
    <property type="protein sequence ID" value="OGF23548.1"/>
    <property type="molecule type" value="Genomic_DNA"/>
</dbReference>
<comment type="catalytic activity">
    <reaction evidence="8 9">
        <text>S-sulfanyl-L-cysteinyl-[protein] + uridine(34) in tRNA + AH2 + ATP = 2-thiouridine(34) in tRNA + L-cysteinyl-[protein] + A + AMP + diphosphate + H(+)</text>
        <dbReference type="Rhea" id="RHEA:47032"/>
        <dbReference type="Rhea" id="RHEA-COMP:10131"/>
        <dbReference type="Rhea" id="RHEA-COMP:11726"/>
        <dbReference type="Rhea" id="RHEA-COMP:11727"/>
        <dbReference type="Rhea" id="RHEA-COMP:11728"/>
        <dbReference type="ChEBI" id="CHEBI:13193"/>
        <dbReference type="ChEBI" id="CHEBI:15378"/>
        <dbReference type="ChEBI" id="CHEBI:17499"/>
        <dbReference type="ChEBI" id="CHEBI:29950"/>
        <dbReference type="ChEBI" id="CHEBI:30616"/>
        <dbReference type="ChEBI" id="CHEBI:33019"/>
        <dbReference type="ChEBI" id="CHEBI:61963"/>
        <dbReference type="ChEBI" id="CHEBI:65315"/>
        <dbReference type="ChEBI" id="CHEBI:87170"/>
        <dbReference type="ChEBI" id="CHEBI:456215"/>
        <dbReference type="EC" id="2.8.1.13"/>
    </reaction>
</comment>
<feature type="site" description="Interaction with tRNA" evidence="9">
    <location>
        <position position="371"/>
    </location>
</feature>
<evidence type="ECO:0000256" key="3">
    <source>
        <dbReference type="ARBA" id="ARBA00022694"/>
    </source>
</evidence>
<sequence>MKKAEKKLKIAVAMSGGVDSSVAAKLLKDQGHVVVGIFLHFWQEESNSPCPPLPGGLKGVFENKCCSREALLDARRVAIKIGIPLYTLNFAKIFKKQVADNFLSEYGRGRTPNPCVRCNKLVKLGFLIKQAKKLGFAYVASGHYARLRREFPISNFQFLKNAKNTNNKYIYKLHKAKDKNKDQSYFLYTLSQDELKHLLFPLGNYAKTQVRAMAKRWKLPVAEKADSQEICFIEGKDHNEFLRRHLKLKPGLIKTLDGKTVGAHQGLPLYTIGQRKGLKIGGSGPFYAAKMDYQKNILYVVDKSNHPLICKNWLAAKNINWLSGLKPKLPLKCRAVIRYHHQAADCVISKINNHNLKVKFSRPQRAITPGQSAVFYRGGEALGGGIIV</sequence>
<evidence type="ECO:0000256" key="5">
    <source>
        <dbReference type="ARBA" id="ARBA00022840"/>
    </source>
</evidence>
<comment type="subcellular location">
    <subcellularLocation>
        <location evidence="9">Cytoplasm</location>
    </subcellularLocation>
</comment>
<protein>
    <recommendedName>
        <fullName evidence="9">tRNA-specific 2-thiouridylase MnmA</fullName>
        <ecNumber evidence="9">2.8.1.13</ecNumber>
    </recommendedName>
</protein>
<keyword evidence="1 9" id="KW-0820">tRNA-binding</keyword>
<comment type="caution">
    <text evidence="9">Lacks conserved residue(s) required for the propagation of feature annotation.</text>
</comment>
<dbReference type="PANTHER" id="PTHR11933:SF5">
    <property type="entry name" value="MITOCHONDRIAL TRNA-SPECIFIC 2-THIOURIDYLASE 1"/>
    <property type="match status" value="1"/>
</dbReference>
<dbReference type="GO" id="GO:0103016">
    <property type="term" value="F:tRNA-uridine 2-sulfurtransferase activity"/>
    <property type="evidence" value="ECO:0007669"/>
    <property type="project" value="UniProtKB-EC"/>
</dbReference>
<dbReference type="GO" id="GO:0005524">
    <property type="term" value="F:ATP binding"/>
    <property type="evidence" value="ECO:0007669"/>
    <property type="project" value="UniProtKB-KW"/>
</dbReference>
<dbReference type="Pfam" id="PF20259">
    <property type="entry name" value="tRNA_Me_trans_M"/>
    <property type="match status" value="1"/>
</dbReference>
<feature type="binding site" evidence="9">
    <location>
        <begin position="13"/>
        <end position="20"/>
    </location>
    <ligand>
        <name>ATP</name>
        <dbReference type="ChEBI" id="CHEBI:30616"/>
    </ligand>
</feature>
<dbReference type="Gene3D" id="3.40.50.620">
    <property type="entry name" value="HUPs"/>
    <property type="match status" value="1"/>
</dbReference>
<keyword evidence="9" id="KW-0963">Cytoplasm</keyword>
<keyword evidence="6 9" id="KW-0694">RNA-binding</keyword>
<feature type="active site" description="Nucleophile" evidence="9">
    <location>
        <position position="118"/>
    </location>
</feature>
<dbReference type="FunFam" id="3.40.50.620:FF:000115">
    <property type="entry name" value="tRNA-specific 2-thiouridylase MnmA"/>
    <property type="match status" value="1"/>
</dbReference>
<dbReference type="Pfam" id="PF20258">
    <property type="entry name" value="tRNA_Me_trans_C"/>
    <property type="match status" value="1"/>
</dbReference>
<evidence type="ECO:0000256" key="7">
    <source>
        <dbReference type="ARBA" id="ARBA00023157"/>
    </source>
</evidence>
<dbReference type="NCBIfam" id="TIGR00420">
    <property type="entry name" value="trmU"/>
    <property type="match status" value="1"/>
</dbReference>
<dbReference type="Gene3D" id="2.30.30.280">
    <property type="entry name" value="Adenine nucleotide alpha hydrolases-like domains"/>
    <property type="match status" value="1"/>
</dbReference>
<dbReference type="Pfam" id="PF03054">
    <property type="entry name" value="tRNA_Me_trans"/>
    <property type="match status" value="1"/>
</dbReference>
<accession>A0A1F5SA08</accession>
<evidence type="ECO:0000256" key="9">
    <source>
        <dbReference type="HAMAP-Rule" id="MF_00144"/>
    </source>
</evidence>
<evidence type="ECO:0000256" key="2">
    <source>
        <dbReference type="ARBA" id="ARBA00022679"/>
    </source>
</evidence>
<dbReference type="FunFam" id="2.30.30.280:FF:000001">
    <property type="entry name" value="tRNA-specific 2-thiouridylase MnmA"/>
    <property type="match status" value="1"/>
</dbReference>
<evidence type="ECO:0000256" key="4">
    <source>
        <dbReference type="ARBA" id="ARBA00022741"/>
    </source>
</evidence>
<keyword evidence="3 9" id="KW-0819">tRNA processing</keyword>
<feature type="active site" description="Cysteine persulfide intermediate" evidence="9">
    <location>
        <position position="231"/>
    </location>
</feature>
<feature type="domain" description="tRNA-specific 2-thiouridylase MnmA-like central" evidence="11">
    <location>
        <begin position="240"/>
        <end position="302"/>
    </location>
</feature>
<dbReference type="GO" id="GO:0000049">
    <property type="term" value="F:tRNA binding"/>
    <property type="evidence" value="ECO:0007669"/>
    <property type="project" value="UniProtKB-KW"/>
</dbReference>
<keyword evidence="5 9" id="KW-0067">ATP-binding</keyword>
<name>A0A1F5SA08_9BACT</name>
<feature type="region of interest" description="Interaction with tRNA" evidence="9">
    <location>
        <begin position="338"/>
        <end position="339"/>
    </location>
</feature>
<evidence type="ECO:0000259" key="10">
    <source>
        <dbReference type="Pfam" id="PF20258"/>
    </source>
</evidence>
<dbReference type="InterPro" id="IPR004506">
    <property type="entry name" value="MnmA-like"/>
</dbReference>
<evidence type="ECO:0000313" key="12">
    <source>
        <dbReference type="EMBL" id="OGF23548.1"/>
    </source>
</evidence>
<comment type="function">
    <text evidence="9">Catalyzes the 2-thiolation of uridine at the wobble position (U34) of tRNA, leading to the formation of s(2)U34.</text>
</comment>
<dbReference type="Proteomes" id="UP000176877">
    <property type="component" value="Unassembled WGS sequence"/>
</dbReference>
<evidence type="ECO:0000313" key="13">
    <source>
        <dbReference type="Proteomes" id="UP000176877"/>
    </source>
</evidence>
<dbReference type="PANTHER" id="PTHR11933">
    <property type="entry name" value="TRNA 5-METHYLAMINOMETHYL-2-THIOURIDYLATE -METHYLTRANSFERASE"/>
    <property type="match status" value="1"/>
</dbReference>
<feature type="binding site" evidence="9">
    <location>
        <position position="39"/>
    </location>
    <ligand>
        <name>ATP</name>
        <dbReference type="ChEBI" id="CHEBI:30616"/>
    </ligand>
</feature>
<dbReference type="Gene3D" id="2.40.30.10">
    <property type="entry name" value="Translation factors"/>
    <property type="match status" value="1"/>
</dbReference>
<feature type="region of interest" description="Interaction with tRNA" evidence="9">
    <location>
        <begin position="181"/>
        <end position="183"/>
    </location>
</feature>
<dbReference type="NCBIfam" id="NF001138">
    <property type="entry name" value="PRK00143.1"/>
    <property type="match status" value="1"/>
</dbReference>
<gene>
    <name evidence="9" type="primary">mnmA</name>
    <name evidence="12" type="ORF">A3D45_01885</name>
</gene>
<keyword evidence="4 9" id="KW-0547">Nucleotide-binding</keyword>
<dbReference type="InterPro" id="IPR023382">
    <property type="entry name" value="MnmA-like_central_sf"/>
</dbReference>
<dbReference type="GO" id="GO:0005737">
    <property type="term" value="C:cytoplasm"/>
    <property type="evidence" value="ECO:0007669"/>
    <property type="project" value="UniProtKB-SubCell"/>
</dbReference>
<dbReference type="EC" id="2.8.1.13" evidence="9"/>
<feature type="site" description="Interaction with tRNA" evidence="9">
    <location>
        <position position="143"/>
    </location>
</feature>
<comment type="similarity">
    <text evidence="9">Belongs to the MnmA/TRMU family.</text>
</comment>
<dbReference type="InterPro" id="IPR046885">
    <property type="entry name" value="MnmA-like_C"/>
</dbReference>
<feature type="binding site" evidence="9">
    <location>
        <position position="142"/>
    </location>
    <ligand>
        <name>ATP</name>
        <dbReference type="ChEBI" id="CHEBI:30616"/>
    </ligand>
</feature>
<feature type="domain" description="tRNA-specific 2-thiouridylase MnmA-like C-terminal" evidence="10">
    <location>
        <begin position="314"/>
        <end position="387"/>
    </location>
</feature>
<dbReference type="GO" id="GO:0002143">
    <property type="term" value="P:tRNA wobble position uridine thiolation"/>
    <property type="evidence" value="ECO:0007669"/>
    <property type="project" value="TreeGrafter"/>
</dbReference>
<evidence type="ECO:0000256" key="1">
    <source>
        <dbReference type="ARBA" id="ARBA00022555"/>
    </source>
</evidence>
<keyword evidence="7" id="KW-1015">Disulfide bond</keyword>
<evidence type="ECO:0000256" key="6">
    <source>
        <dbReference type="ARBA" id="ARBA00022884"/>
    </source>
</evidence>
<proteinExistence type="inferred from homology"/>
<organism evidence="12 13">
    <name type="scientific">Candidatus Falkowbacteria bacterium RIFCSPHIGHO2_02_FULL_42_9</name>
    <dbReference type="NCBI Taxonomy" id="1797986"/>
    <lineage>
        <taxon>Bacteria</taxon>
        <taxon>Candidatus Falkowiibacteriota</taxon>
    </lineage>
</organism>
<comment type="caution">
    <text evidence="12">The sequence shown here is derived from an EMBL/GenBank/DDBJ whole genome shotgun (WGS) entry which is preliminary data.</text>
</comment>
<reference evidence="12 13" key="1">
    <citation type="journal article" date="2016" name="Nat. Commun.">
        <title>Thousands of microbial genomes shed light on interconnected biogeochemical processes in an aquifer system.</title>
        <authorList>
            <person name="Anantharaman K."/>
            <person name="Brown C.T."/>
            <person name="Hug L.A."/>
            <person name="Sharon I."/>
            <person name="Castelle C.J."/>
            <person name="Probst A.J."/>
            <person name="Thomas B.C."/>
            <person name="Singh A."/>
            <person name="Wilkins M.J."/>
            <person name="Karaoz U."/>
            <person name="Brodie E.L."/>
            <person name="Williams K.H."/>
            <person name="Hubbard S.S."/>
            <person name="Banfield J.F."/>
        </authorList>
    </citation>
    <scope>NUCLEOTIDE SEQUENCE [LARGE SCALE GENOMIC DNA]</scope>
</reference>
<dbReference type="SUPFAM" id="SSF52402">
    <property type="entry name" value="Adenine nucleotide alpha hydrolases-like"/>
    <property type="match status" value="1"/>
</dbReference>
<dbReference type="HAMAP" id="MF_00144">
    <property type="entry name" value="tRNA_thiouridyl_MnmA"/>
    <property type="match status" value="1"/>
</dbReference>
<dbReference type="InterPro" id="IPR014729">
    <property type="entry name" value="Rossmann-like_a/b/a_fold"/>
</dbReference>
<evidence type="ECO:0000256" key="8">
    <source>
        <dbReference type="ARBA" id="ARBA00051542"/>
    </source>
</evidence>
<keyword evidence="2 9" id="KW-0808">Transferase</keyword>
<dbReference type="InterPro" id="IPR046884">
    <property type="entry name" value="MnmA-like_central"/>
</dbReference>
<dbReference type="AlphaFoldDB" id="A0A1F5SA08"/>